<keyword evidence="1" id="KW-0131">Cell cycle</keyword>
<keyword evidence="2" id="KW-1185">Reference proteome</keyword>
<dbReference type="EMBL" id="BRZM01002672">
    <property type="protein sequence ID" value="GLD75056.1"/>
    <property type="molecule type" value="Genomic_DNA"/>
</dbReference>
<dbReference type="AlphaFoldDB" id="A0AAD3NLD1"/>
<protein>
    <submittedName>
        <fullName evidence="1">Cell division control protein 42 homolog</fullName>
    </submittedName>
</protein>
<evidence type="ECO:0000313" key="2">
    <source>
        <dbReference type="Proteomes" id="UP001279410"/>
    </source>
</evidence>
<keyword evidence="1" id="KW-0132">Cell division</keyword>
<sequence length="146" mass="16215">MPHPSTMPQHITPSVQFIELNRLANLRKPVQLLWSLLSGRNSLSVNSLVMVSKTCQVTPTTQLPWLVFDNYAVTVTPWFYTLGLFDTAGQETAVTDHAPSAVSSDRRLLACFSVDITSPLRTPEKISHHCPRTPFLLVGTQVGSER</sequence>
<dbReference type="InterPro" id="IPR027417">
    <property type="entry name" value="P-loop_NTPase"/>
</dbReference>
<proteinExistence type="predicted"/>
<dbReference type="Proteomes" id="UP001279410">
    <property type="component" value="Unassembled WGS sequence"/>
</dbReference>
<dbReference type="GO" id="GO:0051301">
    <property type="term" value="P:cell division"/>
    <property type="evidence" value="ECO:0007669"/>
    <property type="project" value="UniProtKB-KW"/>
</dbReference>
<comment type="caution">
    <text evidence="1">The sequence shown here is derived from an EMBL/GenBank/DDBJ whole genome shotgun (WGS) entry which is preliminary data.</text>
</comment>
<name>A0AAD3NLD1_LATJO</name>
<evidence type="ECO:0000313" key="1">
    <source>
        <dbReference type="EMBL" id="GLD75056.1"/>
    </source>
</evidence>
<organism evidence="1 2">
    <name type="scientific">Lates japonicus</name>
    <name type="common">Japanese lates</name>
    <dbReference type="NCBI Taxonomy" id="270547"/>
    <lineage>
        <taxon>Eukaryota</taxon>
        <taxon>Metazoa</taxon>
        <taxon>Chordata</taxon>
        <taxon>Craniata</taxon>
        <taxon>Vertebrata</taxon>
        <taxon>Euteleostomi</taxon>
        <taxon>Actinopterygii</taxon>
        <taxon>Neopterygii</taxon>
        <taxon>Teleostei</taxon>
        <taxon>Neoteleostei</taxon>
        <taxon>Acanthomorphata</taxon>
        <taxon>Carangaria</taxon>
        <taxon>Carangaria incertae sedis</taxon>
        <taxon>Centropomidae</taxon>
        <taxon>Lates</taxon>
    </lineage>
</organism>
<reference evidence="1" key="1">
    <citation type="submission" date="2022-08" db="EMBL/GenBank/DDBJ databases">
        <title>Genome sequencing of akame (Lates japonicus).</title>
        <authorList>
            <person name="Hashiguchi Y."/>
            <person name="Takahashi H."/>
        </authorList>
    </citation>
    <scope>NUCLEOTIDE SEQUENCE</scope>
    <source>
        <strain evidence="1">Kochi</strain>
    </source>
</reference>
<dbReference type="Gene3D" id="3.40.50.300">
    <property type="entry name" value="P-loop containing nucleotide triphosphate hydrolases"/>
    <property type="match status" value="1"/>
</dbReference>
<gene>
    <name evidence="1" type="ORF">AKAME5_002638900</name>
</gene>
<accession>A0AAD3NLD1</accession>